<accession>A0A1V6LX16</accession>
<gene>
    <name evidence="8" type="ORF">BIY37_12590</name>
</gene>
<evidence type="ECO:0000256" key="5">
    <source>
        <dbReference type="ARBA" id="ARBA00022946"/>
    </source>
</evidence>
<feature type="domain" description="FAD/NAD(P)-binding" evidence="7">
    <location>
        <begin position="7"/>
        <end position="126"/>
    </location>
</feature>
<evidence type="ECO:0000256" key="1">
    <source>
        <dbReference type="ARBA" id="ARBA00001974"/>
    </source>
</evidence>
<comment type="caution">
    <text evidence="8">The sequence shown here is derived from an EMBL/GenBank/DDBJ whole genome shotgun (WGS) entry which is preliminary data.</text>
</comment>
<dbReference type="GO" id="GO:0070224">
    <property type="term" value="F:sulfide:quinone oxidoreductase activity"/>
    <property type="evidence" value="ECO:0007669"/>
    <property type="project" value="TreeGrafter"/>
</dbReference>
<evidence type="ECO:0000259" key="7">
    <source>
        <dbReference type="Pfam" id="PF07992"/>
    </source>
</evidence>
<protein>
    <submittedName>
        <fullName evidence="8">Pyridine nucleotide-disulfide oxidoreductase</fullName>
    </submittedName>
</protein>
<dbReference type="Proteomes" id="UP000242219">
    <property type="component" value="Unassembled WGS sequence"/>
</dbReference>
<keyword evidence="2" id="KW-0285">Flavoprotein</keyword>
<sequence>MAQKDTYQVVIVGGGTAGITVAAQLSRSDTPPEIAIIEPSEKHYYQPQWTLVGAGVFPREISERDTKDLIPPGVVWIKDRVVRFDPGNNNLITETGKTVGYHYLIVAAGIQLDWDKIPGLKESLGKNGVCSNYSYHTVNSTWESIRNFKGGNAIFTQPNTPIKCGGAPQKICYLAEHYFRKTGVRDKSTVTLALPQGVIFAVKKYANALVEVAKRKGIDVKYQHNLVELRSDKKEAIFKKVEIGESVTMKYDMIHVTPPMSAPDCVKNSPLASEIGWVDVNKDTLQHNRFDNIFGIGDCSSLPTSKTAAAIRKQAPVLVRNLLAKINGTPLMDSYDGYTACPVVTGYGSVILAEFDYKLNPRETFPFDQSQERYSMYALKAFILPRLYWHGMLKGRA</sequence>
<keyword evidence="6" id="KW-0560">Oxidoreductase</keyword>
<reference evidence="8 9" key="1">
    <citation type="journal article" date="2016" name="Genome Announc.">
        <title>Draft Genome Sequence of the Anaerobic Ammonium-Oxidizing Bacterium 'Candidatus Brocadia sp. 40'.</title>
        <authorList>
            <person name="Ali M."/>
            <person name="Haroon M.F."/>
            <person name="Narita Y."/>
            <person name="Zhang L."/>
            <person name="Rangel Shaw D."/>
            <person name="Okabe S."/>
            <person name="Saikaly P.E."/>
        </authorList>
    </citation>
    <scope>NUCLEOTIDE SEQUENCE [LARGE SCALE GENOMIC DNA]</scope>
    <source>
        <strain evidence="8 9">40</strain>
    </source>
</reference>
<dbReference type="FunFam" id="3.50.50.60:FF:000034">
    <property type="entry name" value="sulfide:quinone oxidoreductase, mitochondrial"/>
    <property type="match status" value="1"/>
</dbReference>
<dbReference type="EMBL" id="MJUW02000120">
    <property type="protein sequence ID" value="OQD44680.1"/>
    <property type="molecule type" value="Genomic_DNA"/>
</dbReference>
<evidence type="ECO:0000256" key="3">
    <source>
        <dbReference type="ARBA" id="ARBA00022719"/>
    </source>
</evidence>
<evidence type="ECO:0000313" key="8">
    <source>
        <dbReference type="EMBL" id="OQD44680.1"/>
    </source>
</evidence>
<dbReference type="SUPFAM" id="SSF51905">
    <property type="entry name" value="FAD/NAD(P)-binding domain"/>
    <property type="match status" value="2"/>
</dbReference>
<name>A0A1V6LX16_9BACT</name>
<organism evidence="8 9">
    <name type="scientific">Candidatus Brocadia sapporoensis</name>
    <dbReference type="NCBI Taxonomy" id="392547"/>
    <lineage>
        <taxon>Bacteria</taxon>
        <taxon>Pseudomonadati</taxon>
        <taxon>Planctomycetota</taxon>
        <taxon>Candidatus Brocadiia</taxon>
        <taxon>Candidatus Brocadiales</taxon>
        <taxon>Candidatus Brocadiaceae</taxon>
        <taxon>Candidatus Brocadia</taxon>
    </lineage>
</organism>
<dbReference type="Gene3D" id="3.50.50.60">
    <property type="entry name" value="FAD/NAD(P)-binding domain"/>
    <property type="match status" value="2"/>
</dbReference>
<comment type="cofactor">
    <cofactor evidence="1">
        <name>FAD</name>
        <dbReference type="ChEBI" id="CHEBI:57692"/>
    </cofactor>
</comment>
<evidence type="ECO:0000256" key="6">
    <source>
        <dbReference type="ARBA" id="ARBA00023002"/>
    </source>
</evidence>
<dbReference type="InterPro" id="IPR036188">
    <property type="entry name" value="FAD/NAD-bd_sf"/>
</dbReference>
<dbReference type="RefSeq" id="WP_070068168.1">
    <property type="nucleotide sequence ID" value="NZ_MJUW02000120.1"/>
</dbReference>
<dbReference type="Pfam" id="PF07992">
    <property type="entry name" value="Pyr_redox_2"/>
    <property type="match status" value="1"/>
</dbReference>
<evidence type="ECO:0000256" key="2">
    <source>
        <dbReference type="ARBA" id="ARBA00022630"/>
    </source>
</evidence>
<keyword evidence="5" id="KW-0809">Transit peptide</keyword>
<dbReference type="AlphaFoldDB" id="A0A1V6LX16"/>
<dbReference type="GO" id="GO:0070221">
    <property type="term" value="P:sulfide oxidation, using sulfide:quinone oxidoreductase"/>
    <property type="evidence" value="ECO:0007669"/>
    <property type="project" value="TreeGrafter"/>
</dbReference>
<dbReference type="PANTHER" id="PTHR10632">
    <property type="entry name" value="SULFIDE:QUINONE OXIDOREDUCTASE"/>
    <property type="match status" value="1"/>
</dbReference>
<proteinExistence type="predicted"/>
<dbReference type="PANTHER" id="PTHR10632:SF2">
    <property type="entry name" value="SULFIDE:QUINONE OXIDOREDUCTASE, MITOCHONDRIAL"/>
    <property type="match status" value="1"/>
</dbReference>
<evidence type="ECO:0000256" key="4">
    <source>
        <dbReference type="ARBA" id="ARBA00022827"/>
    </source>
</evidence>
<dbReference type="InterPro" id="IPR023753">
    <property type="entry name" value="FAD/NAD-binding_dom"/>
</dbReference>
<keyword evidence="3" id="KW-0874">Quinone</keyword>
<dbReference type="InterPro" id="IPR015904">
    <property type="entry name" value="Sulphide_quinone_reductase"/>
</dbReference>
<dbReference type="GO" id="GO:0071949">
    <property type="term" value="F:FAD binding"/>
    <property type="evidence" value="ECO:0007669"/>
    <property type="project" value="TreeGrafter"/>
</dbReference>
<evidence type="ECO:0000313" key="9">
    <source>
        <dbReference type="Proteomes" id="UP000242219"/>
    </source>
</evidence>
<dbReference type="GO" id="GO:0048038">
    <property type="term" value="F:quinone binding"/>
    <property type="evidence" value="ECO:0007669"/>
    <property type="project" value="UniProtKB-KW"/>
</dbReference>
<keyword evidence="4" id="KW-0274">FAD</keyword>
<keyword evidence="9" id="KW-1185">Reference proteome</keyword>